<proteinExistence type="predicted"/>
<dbReference type="PANTHER" id="PTHR40943">
    <property type="entry name" value="CYTOPLASMIC PROTEIN-RELATED"/>
    <property type="match status" value="1"/>
</dbReference>
<dbReference type="AlphaFoldDB" id="A0A1Y6BLU5"/>
<feature type="domain" description="(S)-ureidoglycine aminohydrolase cupin" evidence="1">
    <location>
        <begin position="47"/>
        <end position="120"/>
    </location>
</feature>
<dbReference type="SUPFAM" id="SSF51182">
    <property type="entry name" value="RmlC-like cupins"/>
    <property type="match status" value="1"/>
</dbReference>
<dbReference type="Pfam" id="PF05899">
    <property type="entry name" value="Cupin_3"/>
    <property type="match status" value="1"/>
</dbReference>
<organism evidence="2 3">
    <name type="scientific">Pseudogulbenkiania subflava DSM 22618</name>
    <dbReference type="NCBI Taxonomy" id="1123014"/>
    <lineage>
        <taxon>Bacteria</taxon>
        <taxon>Pseudomonadati</taxon>
        <taxon>Pseudomonadota</taxon>
        <taxon>Betaproteobacteria</taxon>
        <taxon>Neisseriales</taxon>
        <taxon>Chromobacteriaceae</taxon>
        <taxon>Pseudogulbenkiania</taxon>
    </lineage>
</organism>
<keyword evidence="3" id="KW-1185">Reference proteome</keyword>
<accession>A0A1Y6BLU5</accession>
<protein>
    <recommendedName>
        <fullName evidence="1">(S)-ureidoglycine aminohydrolase cupin domain-containing protein</fullName>
    </recommendedName>
</protein>
<dbReference type="CDD" id="cd02227">
    <property type="entry name" value="cupin_TM1112-like"/>
    <property type="match status" value="1"/>
</dbReference>
<sequence length="130" mass="14477">MTDHVVAPKRITLFNHPAVEPSVDYPRSDRLLSGNPRRLTWSHFENPTGEVSAGIWSCEKGAWRIVFAEHKDEFFAVIEGHVRLHEADGQAVDVRAGEAAVIPAGFTGVFEVIEPVRKYFVVVERSASHA</sequence>
<gene>
    <name evidence="2" type="ORF">SAMN02745746_01279</name>
</gene>
<dbReference type="InterPro" id="IPR011051">
    <property type="entry name" value="RmlC_Cupin_sf"/>
</dbReference>
<name>A0A1Y6BLU5_9NEIS</name>
<dbReference type="InterPro" id="IPR014710">
    <property type="entry name" value="RmlC-like_jellyroll"/>
</dbReference>
<dbReference type="InterPro" id="IPR008579">
    <property type="entry name" value="UGlyAH_Cupin_dom"/>
</dbReference>
<dbReference type="Proteomes" id="UP000192920">
    <property type="component" value="Unassembled WGS sequence"/>
</dbReference>
<reference evidence="3" key="1">
    <citation type="submission" date="2017-04" db="EMBL/GenBank/DDBJ databases">
        <authorList>
            <person name="Varghese N."/>
            <person name="Submissions S."/>
        </authorList>
    </citation>
    <scope>NUCLEOTIDE SEQUENCE [LARGE SCALE GENOMIC DNA]</scope>
    <source>
        <strain evidence="3">DSM 22618</strain>
    </source>
</reference>
<dbReference type="Gene3D" id="2.60.120.10">
    <property type="entry name" value="Jelly Rolls"/>
    <property type="match status" value="1"/>
</dbReference>
<dbReference type="PANTHER" id="PTHR40943:SF2">
    <property type="entry name" value="(S)-UREIDOGLYCINE AMINOHYDROLASE CUPIN DOMAIN-CONTAINING PROTEIN"/>
    <property type="match status" value="1"/>
</dbReference>
<evidence type="ECO:0000259" key="1">
    <source>
        <dbReference type="Pfam" id="PF05899"/>
    </source>
</evidence>
<dbReference type="STRING" id="1123014.SAMN02745746_01279"/>
<evidence type="ECO:0000313" key="2">
    <source>
        <dbReference type="EMBL" id="SMF10294.1"/>
    </source>
</evidence>
<evidence type="ECO:0000313" key="3">
    <source>
        <dbReference type="Proteomes" id="UP000192920"/>
    </source>
</evidence>
<dbReference type="EMBL" id="FXAG01000005">
    <property type="protein sequence ID" value="SMF10294.1"/>
    <property type="molecule type" value="Genomic_DNA"/>
</dbReference>
<dbReference type="RefSeq" id="WP_085275599.1">
    <property type="nucleotide sequence ID" value="NZ_FXAG01000005.1"/>
</dbReference>